<keyword evidence="3" id="KW-1185">Reference proteome</keyword>
<comment type="similarity">
    <text evidence="1">Belongs to the transferase hexapeptide repeat family.</text>
</comment>
<evidence type="ECO:0000256" key="1">
    <source>
        <dbReference type="ARBA" id="ARBA00007274"/>
    </source>
</evidence>
<dbReference type="InterPro" id="IPR050179">
    <property type="entry name" value="Trans_hexapeptide_repeat"/>
</dbReference>
<dbReference type="CDD" id="cd04647">
    <property type="entry name" value="LbH_MAT_like"/>
    <property type="match status" value="1"/>
</dbReference>
<evidence type="ECO:0000313" key="3">
    <source>
        <dbReference type="Proteomes" id="UP000317010"/>
    </source>
</evidence>
<reference evidence="2 3" key="1">
    <citation type="submission" date="2019-07" db="EMBL/GenBank/DDBJ databases">
        <title>Genomic Encyclopedia of Archaeal and Bacterial Type Strains, Phase II (KMG-II): from individual species to whole genera.</title>
        <authorList>
            <person name="Goeker M."/>
        </authorList>
    </citation>
    <scope>NUCLEOTIDE SEQUENCE [LARGE SCALE GENOMIC DNA]</scope>
    <source>
        <strain evidence="2 3">ATCC BAA-1854</strain>
    </source>
</reference>
<dbReference type="SUPFAM" id="SSF51161">
    <property type="entry name" value="Trimeric LpxA-like enzymes"/>
    <property type="match status" value="1"/>
</dbReference>
<comment type="caution">
    <text evidence="2">The sequence shown here is derived from an EMBL/GenBank/DDBJ whole genome shotgun (WGS) entry which is preliminary data.</text>
</comment>
<dbReference type="InterPro" id="IPR001451">
    <property type="entry name" value="Hexapep"/>
</dbReference>
<evidence type="ECO:0000313" key="2">
    <source>
        <dbReference type="EMBL" id="TWJ00640.1"/>
    </source>
</evidence>
<dbReference type="PANTHER" id="PTHR43300">
    <property type="entry name" value="ACETYLTRANSFERASE"/>
    <property type="match status" value="1"/>
</dbReference>
<proteinExistence type="inferred from homology"/>
<dbReference type="OrthoDB" id="9801697at2"/>
<sequence>MLSFFIRLIKKRTFNSHLREIADYVDVGKSHLLMGFKLNLNRPIDKKKYVKIGDDTILECTITFESPNGEVIIGNNTFIGTSTIISRSQVVIEDNVFIAWGCYLYDHDSHSIDYKERENDILQQLSDLRAGRNFIKNKNWDVVNSRPIKICSNAWIGMHCIILKGVTIGEGAIVGAGSVVTKNVPAWTIVGGNPARVLKEIPEHLRKKSDHDKLLYTL</sequence>
<gene>
    <name evidence="2" type="ORF">JN11_01896</name>
</gene>
<dbReference type="AlphaFoldDB" id="A0A562U4C9"/>
<dbReference type="Pfam" id="PF00132">
    <property type="entry name" value="Hexapep"/>
    <property type="match status" value="1"/>
</dbReference>
<protein>
    <submittedName>
        <fullName evidence="2">Galactoside O-acetyltransferase</fullName>
    </submittedName>
</protein>
<keyword evidence="2" id="KW-0808">Transferase</keyword>
<dbReference type="GO" id="GO:0016740">
    <property type="term" value="F:transferase activity"/>
    <property type="evidence" value="ECO:0007669"/>
    <property type="project" value="UniProtKB-KW"/>
</dbReference>
<accession>A0A562U4C9</accession>
<dbReference type="EMBL" id="VLLI01000005">
    <property type="protein sequence ID" value="TWJ00640.1"/>
    <property type="molecule type" value="Genomic_DNA"/>
</dbReference>
<organism evidence="2 3">
    <name type="scientific">Mucilaginibacter frigoritolerans</name>
    <dbReference type="NCBI Taxonomy" id="652788"/>
    <lineage>
        <taxon>Bacteria</taxon>
        <taxon>Pseudomonadati</taxon>
        <taxon>Bacteroidota</taxon>
        <taxon>Sphingobacteriia</taxon>
        <taxon>Sphingobacteriales</taxon>
        <taxon>Sphingobacteriaceae</taxon>
        <taxon>Mucilaginibacter</taxon>
    </lineage>
</organism>
<dbReference type="Proteomes" id="UP000317010">
    <property type="component" value="Unassembled WGS sequence"/>
</dbReference>
<dbReference type="InterPro" id="IPR011004">
    <property type="entry name" value="Trimer_LpxA-like_sf"/>
</dbReference>
<dbReference type="Pfam" id="PF14602">
    <property type="entry name" value="Hexapep_2"/>
    <property type="match status" value="1"/>
</dbReference>
<dbReference type="RefSeq" id="WP_144911936.1">
    <property type="nucleotide sequence ID" value="NZ_VLLI01000005.1"/>
</dbReference>
<dbReference type="Gene3D" id="2.160.10.10">
    <property type="entry name" value="Hexapeptide repeat proteins"/>
    <property type="match status" value="1"/>
</dbReference>
<name>A0A562U4C9_9SPHI</name>